<organism evidence="2">
    <name type="scientific">Dichomitus squalens</name>
    <dbReference type="NCBI Taxonomy" id="114155"/>
    <lineage>
        <taxon>Eukaryota</taxon>
        <taxon>Fungi</taxon>
        <taxon>Dikarya</taxon>
        <taxon>Basidiomycota</taxon>
        <taxon>Agaricomycotina</taxon>
        <taxon>Agaricomycetes</taxon>
        <taxon>Polyporales</taxon>
        <taxon>Polyporaceae</taxon>
        <taxon>Dichomitus</taxon>
    </lineage>
</organism>
<dbReference type="EMBL" id="ML143445">
    <property type="protein sequence ID" value="TBU26510.1"/>
    <property type="molecule type" value="Genomic_DNA"/>
</dbReference>
<evidence type="ECO:0000256" key="1">
    <source>
        <dbReference type="SAM" id="MobiDB-lite"/>
    </source>
</evidence>
<feature type="compositionally biased region" description="Basic and acidic residues" evidence="1">
    <location>
        <begin position="109"/>
        <end position="123"/>
    </location>
</feature>
<reference evidence="2" key="1">
    <citation type="submission" date="2019-01" db="EMBL/GenBank/DDBJ databases">
        <title>Draft genome sequences of three monokaryotic isolates of the white-rot basidiomycete fungus Dichomitus squalens.</title>
        <authorList>
            <consortium name="DOE Joint Genome Institute"/>
            <person name="Lopez S.C."/>
            <person name="Andreopoulos B."/>
            <person name="Pangilinan J."/>
            <person name="Lipzen A."/>
            <person name="Riley R."/>
            <person name="Ahrendt S."/>
            <person name="Ng V."/>
            <person name="Barry K."/>
            <person name="Daum C."/>
            <person name="Grigoriev I.V."/>
            <person name="Hilden K.S."/>
            <person name="Makela M.R."/>
            <person name="de Vries R.P."/>
        </authorList>
    </citation>
    <scope>NUCLEOTIDE SEQUENCE [LARGE SCALE GENOMIC DNA]</scope>
    <source>
        <strain evidence="2">OM18370.1</strain>
    </source>
</reference>
<gene>
    <name evidence="2" type="ORF">BD311DRAFT_762534</name>
</gene>
<feature type="compositionally biased region" description="Basic and acidic residues" evidence="1">
    <location>
        <begin position="74"/>
        <end position="98"/>
    </location>
</feature>
<sequence length="133" mass="14068">MEGGIQTLLERAWGGRVTRVSAEGGGEPLDGPVTGALDGARGHQLVHEDRRHNWEEGGGCECSRIDGLSTSTTPEKRATAHDAVRRGQRKAGDHRGRDPNSSCSPIENGRAEGGKSVSSEHQKGARVTCCLVS</sequence>
<dbReference type="Proteomes" id="UP000292957">
    <property type="component" value="Unassembled WGS sequence"/>
</dbReference>
<dbReference type="AlphaFoldDB" id="A0A4Q9MGE4"/>
<name>A0A4Q9MGE4_9APHY</name>
<feature type="region of interest" description="Disordered" evidence="1">
    <location>
        <begin position="64"/>
        <end position="133"/>
    </location>
</feature>
<protein>
    <submittedName>
        <fullName evidence="2">Uncharacterized protein</fullName>
    </submittedName>
</protein>
<accession>A0A4Q9MGE4</accession>
<evidence type="ECO:0000313" key="2">
    <source>
        <dbReference type="EMBL" id="TBU26510.1"/>
    </source>
</evidence>
<proteinExistence type="predicted"/>